<dbReference type="AlphaFoldDB" id="A0A6C7EED6"/>
<keyword evidence="6 8" id="KW-0057">Aromatic amino acid biosynthesis</keyword>
<accession>A0A6C7EED6</accession>
<organism evidence="12 13">
    <name type="scientific">Ilumatobacter coccineus (strain NBRC 103263 / KCTC 29153 / YM16-304)</name>
    <dbReference type="NCBI Taxonomy" id="1313172"/>
    <lineage>
        <taxon>Bacteria</taxon>
        <taxon>Bacillati</taxon>
        <taxon>Actinomycetota</taxon>
        <taxon>Acidimicrobiia</taxon>
        <taxon>Acidimicrobiales</taxon>
        <taxon>Ilumatobacteraceae</taxon>
        <taxon>Ilumatobacter</taxon>
    </lineage>
</organism>
<evidence type="ECO:0000256" key="7">
    <source>
        <dbReference type="ARBA" id="ARBA00049442"/>
    </source>
</evidence>
<comment type="catalytic activity">
    <reaction evidence="7 8">
        <text>shikimate + NADP(+) = 3-dehydroshikimate + NADPH + H(+)</text>
        <dbReference type="Rhea" id="RHEA:17737"/>
        <dbReference type="ChEBI" id="CHEBI:15378"/>
        <dbReference type="ChEBI" id="CHEBI:16630"/>
        <dbReference type="ChEBI" id="CHEBI:36208"/>
        <dbReference type="ChEBI" id="CHEBI:57783"/>
        <dbReference type="ChEBI" id="CHEBI:58349"/>
        <dbReference type="EC" id="1.1.1.25"/>
    </reaction>
</comment>
<feature type="binding site" evidence="8">
    <location>
        <begin position="23"/>
        <end position="25"/>
    </location>
    <ligand>
        <name>shikimate</name>
        <dbReference type="ChEBI" id="CHEBI:36208"/>
    </ligand>
</feature>
<keyword evidence="13" id="KW-1185">Reference proteome</keyword>
<comment type="function">
    <text evidence="8">Involved in the biosynthesis of the chorismate, which leads to the biosynthesis of aromatic amino acids. Catalyzes the reversible NADPH linked reduction of 3-dehydroshikimate (DHSA) to yield shikimate (SA).</text>
</comment>
<dbReference type="Pfam" id="PF01488">
    <property type="entry name" value="Shikimate_DH"/>
    <property type="match status" value="1"/>
</dbReference>
<keyword evidence="3 8" id="KW-0028">Amino-acid biosynthesis</keyword>
<dbReference type="InterPro" id="IPR013708">
    <property type="entry name" value="Shikimate_DH-bd_N"/>
</dbReference>
<keyword evidence="5 8" id="KW-0560">Oxidoreductase</keyword>
<dbReference type="GO" id="GO:0019632">
    <property type="term" value="P:shikimate metabolic process"/>
    <property type="evidence" value="ECO:0007669"/>
    <property type="project" value="InterPro"/>
</dbReference>
<dbReference type="UniPathway" id="UPA00053">
    <property type="reaction ID" value="UER00087"/>
</dbReference>
<dbReference type="GO" id="GO:0009423">
    <property type="term" value="P:chorismate biosynthetic process"/>
    <property type="evidence" value="ECO:0007669"/>
    <property type="project" value="UniProtKB-UniRule"/>
</dbReference>
<dbReference type="InterPro" id="IPR041121">
    <property type="entry name" value="SDH_C"/>
</dbReference>
<feature type="binding site" evidence="8">
    <location>
        <position position="226"/>
    </location>
    <ligand>
        <name>shikimate</name>
        <dbReference type="ChEBI" id="CHEBI:36208"/>
    </ligand>
</feature>
<evidence type="ECO:0000256" key="5">
    <source>
        <dbReference type="ARBA" id="ARBA00023002"/>
    </source>
</evidence>
<dbReference type="CDD" id="cd01065">
    <property type="entry name" value="NAD_bind_Shikimate_DH"/>
    <property type="match status" value="1"/>
</dbReference>
<evidence type="ECO:0000313" key="13">
    <source>
        <dbReference type="Proteomes" id="UP000011863"/>
    </source>
</evidence>
<evidence type="ECO:0000313" key="12">
    <source>
        <dbReference type="EMBL" id="BAN02346.1"/>
    </source>
</evidence>
<dbReference type="GO" id="GO:0004764">
    <property type="term" value="F:shikimate 3-dehydrogenase (NADP+) activity"/>
    <property type="evidence" value="ECO:0007669"/>
    <property type="project" value="UniProtKB-UniRule"/>
</dbReference>
<feature type="binding site" evidence="8">
    <location>
        <position position="224"/>
    </location>
    <ligand>
        <name>NADP(+)</name>
        <dbReference type="ChEBI" id="CHEBI:58349"/>
    </ligand>
</feature>
<dbReference type="InterPro" id="IPR006151">
    <property type="entry name" value="Shikm_DH/Glu-tRNA_Rdtase"/>
</dbReference>
<evidence type="ECO:0000256" key="6">
    <source>
        <dbReference type="ARBA" id="ARBA00023141"/>
    </source>
</evidence>
<protein>
    <recommendedName>
        <fullName evidence="2 8">Shikimate dehydrogenase (NADP(+))</fullName>
        <shortName evidence="8">SDH</shortName>
        <ecNumber evidence="2 8">1.1.1.25</ecNumber>
    </recommendedName>
</protein>
<dbReference type="EMBL" id="AP012057">
    <property type="protein sequence ID" value="BAN02346.1"/>
    <property type="molecule type" value="Genomic_DNA"/>
</dbReference>
<feature type="binding site" evidence="8">
    <location>
        <position position="110"/>
    </location>
    <ligand>
        <name>shikimate</name>
        <dbReference type="ChEBI" id="CHEBI:36208"/>
    </ligand>
</feature>
<evidence type="ECO:0000256" key="1">
    <source>
        <dbReference type="ARBA" id="ARBA00004871"/>
    </source>
</evidence>
<proteinExistence type="inferred from homology"/>
<feature type="active site" description="Proton acceptor" evidence="8">
    <location>
        <position position="74"/>
    </location>
</feature>
<dbReference type="GO" id="GO:0009073">
    <property type="term" value="P:aromatic amino acid family biosynthetic process"/>
    <property type="evidence" value="ECO:0007669"/>
    <property type="project" value="UniProtKB-KW"/>
</dbReference>
<feature type="binding site" evidence="8">
    <location>
        <position position="70"/>
    </location>
    <ligand>
        <name>shikimate</name>
        <dbReference type="ChEBI" id="CHEBI:36208"/>
    </ligand>
</feature>
<comment type="subunit">
    <text evidence="8">Homodimer.</text>
</comment>
<evidence type="ECO:0000259" key="11">
    <source>
        <dbReference type="Pfam" id="PF18317"/>
    </source>
</evidence>
<feature type="binding site" evidence="8">
    <location>
        <position position="254"/>
    </location>
    <ligand>
        <name>shikimate</name>
        <dbReference type="ChEBI" id="CHEBI:36208"/>
    </ligand>
</feature>
<dbReference type="PANTHER" id="PTHR21089:SF1">
    <property type="entry name" value="BIFUNCTIONAL 3-DEHYDROQUINATE DEHYDRATASE_SHIKIMATE DEHYDROGENASE, CHLOROPLASTIC"/>
    <property type="match status" value="1"/>
</dbReference>
<dbReference type="InterPro" id="IPR011342">
    <property type="entry name" value="Shikimate_DH"/>
</dbReference>
<gene>
    <name evidence="8 12" type="primary">aroE</name>
    <name evidence="12" type="ORF">YM304_20320</name>
</gene>
<dbReference type="GO" id="GO:0008652">
    <property type="term" value="P:amino acid biosynthetic process"/>
    <property type="evidence" value="ECO:0007669"/>
    <property type="project" value="UniProtKB-KW"/>
</dbReference>
<feature type="binding site" evidence="8">
    <location>
        <position position="247"/>
    </location>
    <ligand>
        <name>NADP(+)</name>
        <dbReference type="ChEBI" id="CHEBI:58349"/>
    </ligand>
</feature>
<evidence type="ECO:0000256" key="8">
    <source>
        <dbReference type="HAMAP-Rule" id="MF_00222"/>
    </source>
</evidence>
<dbReference type="Proteomes" id="UP000011863">
    <property type="component" value="Chromosome"/>
</dbReference>
<dbReference type="EC" id="1.1.1.25" evidence="2 8"/>
<sequence length="285" mass="28770">MSSDVRPEAGKLAAVIGSPVAHSLSPAIHRAAFEAAGVDWSYVAFDVAEGRADEAIAAMRLLGIAGLSVTMPHKEAIARLVDRLDPAAQALGSVNTVSWDDGRLVGSSTDGAGFVASLADAGVAVDGARVAIIGAGGAARSVIDALARAGSPDITVLNRSADRAEAAAALASAASVGIVSDITRADIVVNATSVGMGVEPSAATDGDLPCDPTLLHDGQVVADLVYHPLETAWMARAADRGARTVDGLGMLVHQAALQQRIWLGAGAVIDTVAMRAAAERSLASR</sequence>
<dbReference type="SUPFAM" id="SSF53223">
    <property type="entry name" value="Aminoacid dehydrogenase-like, N-terminal domain"/>
    <property type="match status" value="1"/>
</dbReference>
<comment type="caution">
    <text evidence="8">Lacks conserved residue(s) required for the propagation of feature annotation.</text>
</comment>
<reference evidence="12 13" key="1">
    <citation type="journal article" date="2013" name="Int. J. Syst. Evol. Microbiol.">
        <title>Ilumatobacter nonamiense sp. nov. and Ilumatobacter coccineum sp. nov., isolated from seashore sand.</title>
        <authorList>
            <person name="Matsumoto A."/>
            <person name="Kasai H."/>
            <person name="Matsuo Y."/>
            <person name="Shizuri Y."/>
            <person name="Ichikawa N."/>
            <person name="Fujita N."/>
            <person name="Omura S."/>
            <person name="Takahashi Y."/>
        </authorList>
    </citation>
    <scope>NUCLEOTIDE SEQUENCE [LARGE SCALE GENOMIC DNA]</scope>
    <source>
        <strain evidence="13">NBRC 103263 / KCTC 29153 / YM16-304</strain>
    </source>
</reference>
<dbReference type="GO" id="GO:0050661">
    <property type="term" value="F:NADP binding"/>
    <property type="evidence" value="ECO:0007669"/>
    <property type="project" value="InterPro"/>
</dbReference>
<dbReference type="InterPro" id="IPR022893">
    <property type="entry name" value="Shikimate_DH_fam"/>
</dbReference>
<evidence type="ECO:0000259" key="9">
    <source>
        <dbReference type="Pfam" id="PF01488"/>
    </source>
</evidence>
<dbReference type="SUPFAM" id="SSF51735">
    <property type="entry name" value="NAD(P)-binding Rossmann-fold domains"/>
    <property type="match status" value="1"/>
</dbReference>
<dbReference type="InterPro" id="IPR036291">
    <property type="entry name" value="NAD(P)-bd_dom_sf"/>
</dbReference>
<feature type="domain" description="Quinate/shikimate 5-dehydrogenase/glutamyl-tRNA reductase" evidence="9">
    <location>
        <begin position="125"/>
        <end position="193"/>
    </location>
</feature>
<dbReference type="PANTHER" id="PTHR21089">
    <property type="entry name" value="SHIKIMATE DEHYDROGENASE"/>
    <property type="match status" value="1"/>
</dbReference>
<dbReference type="HAMAP" id="MF_00222">
    <property type="entry name" value="Shikimate_DH_AroE"/>
    <property type="match status" value="1"/>
</dbReference>
<comment type="pathway">
    <text evidence="1 8">Metabolic intermediate biosynthesis; chorismate biosynthesis; chorismate from D-erythrose 4-phosphate and phosphoenolpyruvate: step 4/7.</text>
</comment>
<dbReference type="Gene3D" id="3.40.50.720">
    <property type="entry name" value="NAD(P)-binding Rossmann-like Domain"/>
    <property type="match status" value="1"/>
</dbReference>
<evidence type="ECO:0000256" key="2">
    <source>
        <dbReference type="ARBA" id="ARBA00012962"/>
    </source>
</evidence>
<dbReference type="OrthoDB" id="9776868at2"/>
<keyword evidence="4 8" id="KW-0521">NADP</keyword>
<dbReference type="RefSeq" id="WP_015441593.1">
    <property type="nucleotide sequence ID" value="NC_020520.1"/>
</dbReference>
<dbReference type="KEGG" id="aym:YM304_20320"/>
<evidence type="ECO:0000256" key="4">
    <source>
        <dbReference type="ARBA" id="ARBA00022857"/>
    </source>
</evidence>
<dbReference type="Pfam" id="PF18317">
    <property type="entry name" value="SDH_C"/>
    <property type="match status" value="1"/>
</dbReference>
<evidence type="ECO:0000259" key="10">
    <source>
        <dbReference type="Pfam" id="PF08501"/>
    </source>
</evidence>
<feature type="binding site" evidence="8">
    <location>
        <begin position="134"/>
        <end position="138"/>
    </location>
    <ligand>
        <name>NADP(+)</name>
        <dbReference type="ChEBI" id="CHEBI:58349"/>
    </ligand>
</feature>
<evidence type="ECO:0000256" key="3">
    <source>
        <dbReference type="ARBA" id="ARBA00022605"/>
    </source>
</evidence>
<dbReference type="InterPro" id="IPR046346">
    <property type="entry name" value="Aminoacid_DH-like_N_sf"/>
</dbReference>
<feature type="binding site" evidence="8">
    <location>
        <position position="95"/>
    </location>
    <ligand>
        <name>shikimate</name>
        <dbReference type="ChEBI" id="CHEBI:36208"/>
    </ligand>
</feature>
<feature type="domain" description="SDH C-terminal" evidence="11">
    <location>
        <begin position="247"/>
        <end position="278"/>
    </location>
</feature>
<dbReference type="Gene3D" id="3.40.50.10860">
    <property type="entry name" value="Leucine Dehydrogenase, chain A, domain 1"/>
    <property type="match status" value="1"/>
</dbReference>
<dbReference type="NCBIfam" id="TIGR00507">
    <property type="entry name" value="aroE"/>
    <property type="match status" value="1"/>
</dbReference>
<feature type="domain" description="Shikimate dehydrogenase substrate binding N-terminal" evidence="10">
    <location>
        <begin position="15"/>
        <end position="97"/>
    </location>
</feature>
<comment type="similarity">
    <text evidence="8">Belongs to the shikimate dehydrogenase family.</text>
</comment>
<dbReference type="Pfam" id="PF08501">
    <property type="entry name" value="Shikimate_dh_N"/>
    <property type="match status" value="1"/>
</dbReference>
<name>A0A6C7EED6_ILUCY</name>